<feature type="region of interest" description="Disordered" evidence="13">
    <location>
        <begin position="1"/>
        <end position="20"/>
    </location>
</feature>
<evidence type="ECO:0000256" key="8">
    <source>
        <dbReference type="ARBA" id="ARBA00023136"/>
    </source>
</evidence>
<dbReference type="InterPro" id="IPR050350">
    <property type="entry name" value="Compl-Cell_Adhes-Reg"/>
</dbReference>
<comment type="caution">
    <text evidence="15">The sequence shown here is derived from an EMBL/GenBank/DDBJ whole genome shotgun (WGS) entry which is preliminary data.</text>
</comment>
<accession>A0A7L3WLM8</accession>
<evidence type="ECO:0000259" key="14">
    <source>
        <dbReference type="PROSITE" id="PS50923"/>
    </source>
</evidence>
<keyword evidence="10" id="KW-0325">Glycoprotein</keyword>
<dbReference type="Gene3D" id="2.10.70.10">
    <property type="entry name" value="Complement Module, domain 1"/>
    <property type="match status" value="3"/>
</dbReference>
<protein>
    <submittedName>
        <fullName evidence="15">DAF factor</fullName>
    </submittedName>
</protein>
<dbReference type="PROSITE" id="PS50923">
    <property type="entry name" value="SUSHI"/>
    <property type="match status" value="1"/>
</dbReference>
<evidence type="ECO:0000256" key="4">
    <source>
        <dbReference type="ARBA" id="ARBA00022659"/>
    </source>
</evidence>
<reference evidence="15 16" key="1">
    <citation type="submission" date="2019-09" db="EMBL/GenBank/DDBJ databases">
        <title>Bird 10,000 Genomes (B10K) Project - Family phase.</title>
        <authorList>
            <person name="Zhang G."/>
        </authorList>
    </citation>
    <scope>NUCLEOTIDE SEQUENCE [LARGE SCALE GENOMIC DNA]</scope>
    <source>
        <strain evidence="15">OUT-0055</strain>
        <tissue evidence="15">Blood</tissue>
    </source>
</reference>
<feature type="non-terminal residue" evidence="15">
    <location>
        <position position="1"/>
    </location>
</feature>
<keyword evidence="3" id="KW-0399">Innate immunity</keyword>
<dbReference type="OrthoDB" id="406096at2759"/>
<comment type="similarity">
    <text evidence="2">Belongs to the receptors of complement activation (RCA) family.</text>
</comment>
<dbReference type="PANTHER" id="PTHR19325">
    <property type="entry name" value="COMPLEMENT COMPONENT-RELATED SUSHI DOMAIN-CONTAINING"/>
    <property type="match status" value="1"/>
</dbReference>
<proteinExistence type="inferred from homology"/>
<evidence type="ECO:0000256" key="1">
    <source>
        <dbReference type="ARBA" id="ARBA00004370"/>
    </source>
</evidence>
<keyword evidence="8" id="KW-0472">Membrane</keyword>
<dbReference type="SUPFAM" id="SSF57535">
    <property type="entry name" value="Complement control module/SCR domain"/>
    <property type="match status" value="2"/>
</dbReference>
<dbReference type="CDD" id="cd00033">
    <property type="entry name" value="CCP"/>
    <property type="match status" value="2"/>
</dbReference>
<sequence>SAAGDCGPLPTINHAEPPPDTEHLEIFPEGSQITYRCAAGYTKRPSLADTIQCLSNSQWSHLPEFCGRDCPALPRVRFARVSPEYETQNFFPVGITVKYVCRPGYKNTTEQLPTSTCLDSLAWSEVPELCQRQSCGIPTNPEHGKILATDHLFGTRASVVCDHG</sequence>
<comment type="function">
    <text evidence="11">This protein recognizes C4b and C3b fragments that condense with cell-surface hydroxyl or amino groups when nascent C4b and C3b are locally generated during C4 and c3 activation. Interaction of daf with cell-associated C4b and C3b polypeptides interferes with their ability to catalyze the conversion of C2 and factor B to enzymatically active C2a and Bb and thereby prevents the formation of C4b2a and C3bBb, the amplification convertases of the complement cascade. Inhibits complement activation by destabilizing and preventing the formation of C3 and C5 convertases, which prevents complement damage.</text>
</comment>
<keyword evidence="4 12" id="KW-0768">Sushi</keyword>
<dbReference type="SMART" id="SM00032">
    <property type="entry name" value="CCP"/>
    <property type="match status" value="2"/>
</dbReference>
<keyword evidence="9" id="KW-1015">Disulfide bond</keyword>
<evidence type="ECO:0000256" key="10">
    <source>
        <dbReference type="ARBA" id="ARBA00023180"/>
    </source>
</evidence>
<evidence type="ECO:0000256" key="6">
    <source>
        <dbReference type="ARBA" id="ARBA00022859"/>
    </source>
</evidence>
<organism evidence="15 16">
    <name type="scientific">Atlantisia rogersi</name>
    <name type="common">Inaccessible Island rail</name>
    <dbReference type="NCBI Taxonomy" id="2478892"/>
    <lineage>
        <taxon>Eukaryota</taxon>
        <taxon>Metazoa</taxon>
        <taxon>Chordata</taxon>
        <taxon>Craniata</taxon>
        <taxon>Vertebrata</taxon>
        <taxon>Euteleostomi</taxon>
        <taxon>Archelosauria</taxon>
        <taxon>Archosauria</taxon>
        <taxon>Dinosauria</taxon>
        <taxon>Saurischia</taxon>
        <taxon>Theropoda</taxon>
        <taxon>Coelurosauria</taxon>
        <taxon>Aves</taxon>
        <taxon>Neognathae</taxon>
        <taxon>Neoaves</taxon>
        <taxon>Gruiformes</taxon>
        <taxon>Rallidae</taxon>
        <taxon>Atlantisia</taxon>
    </lineage>
</organism>
<dbReference type="InterPro" id="IPR000436">
    <property type="entry name" value="Sushi_SCR_CCP_dom"/>
</dbReference>
<keyword evidence="16" id="KW-1185">Reference proteome</keyword>
<evidence type="ECO:0000256" key="12">
    <source>
        <dbReference type="PROSITE-ProRule" id="PRU00302"/>
    </source>
</evidence>
<evidence type="ECO:0000256" key="11">
    <source>
        <dbReference type="ARBA" id="ARBA00045541"/>
    </source>
</evidence>
<evidence type="ECO:0000256" key="7">
    <source>
        <dbReference type="ARBA" id="ARBA00022875"/>
    </source>
</evidence>
<evidence type="ECO:0000256" key="5">
    <source>
        <dbReference type="ARBA" id="ARBA00022737"/>
    </source>
</evidence>
<evidence type="ECO:0000313" key="16">
    <source>
        <dbReference type="Proteomes" id="UP000518911"/>
    </source>
</evidence>
<keyword evidence="6" id="KW-0391">Immunity</keyword>
<keyword evidence="7" id="KW-0180">Complement pathway</keyword>
<dbReference type="GO" id="GO:0006958">
    <property type="term" value="P:complement activation, classical pathway"/>
    <property type="evidence" value="ECO:0007669"/>
    <property type="project" value="UniProtKB-KW"/>
</dbReference>
<dbReference type="AlphaFoldDB" id="A0A7L3WLM8"/>
<comment type="subcellular location">
    <subcellularLocation>
        <location evidence="1">Membrane</location>
    </subcellularLocation>
</comment>
<gene>
    <name evidence="15" type="primary">Cd55_0</name>
    <name evidence="15" type="ORF">ATLROG_R01341</name>
</gene>
<name>A0A7L3WLM8_9GRUI</name>
<comment type="caution">
    <text evidence="12">Lacks conserved residue(s) required for the propagation of feature annotation.</text>
</comment>
<evidence type="ECO:0000256" key="9">
    <source>
        <dbReference type="ARBA" id="ARBA00023157"/>
    </source>
</evidence>
<dbReference type="Pfam" id="PF00084">
    <property type="entry name" value="Sushi"/>
    <property type="match status" value="2"/>
</dbReference>
<dbReference type="GO" id="GO:0045087">
    <property type="term" value="P:innate immune response"/>
    <property type="evidence" value="ECO:0007669"/>
    <property type="project" value="UniProtKB-KW"/>
</dbReference>
<dbReference type="PANTHER" id="PTHR19325:SF317">
    <property type="entry name" value="COMPLEMENT DECAY-ACCELERATING FACTOR"/>
    <property type="match status" value="1"/>
</dbReference>
<keyword evidence="5" id="KW-0677">Repeat</keyword>
<dbReference type="EMBL" id="VZUJ01079109">
    <property type="protein sequence ID" value="NXV76997.1"/>
    <property type="molecule type" value="Genomic_DNA"/>
</dbReference>
<evidence type="ECO:0000256" key="2">
    <source>
        <dbReference type="ARBA" id="ARBA00010908"/>
    </source>
</evidence>
<dbReference type="Proteomes" id="UP000518911">
    <property type="component" value="Unassembled WGS sequence"/>
</dbReference>
<feature type="domain" description="Sushi" evidence="14">
    <location>
        <begin position="68"/>
        <end position="132"/>
    </location>
</feature>
<dbReference type="GO" id="GO:0016020">
    <property type="term" value="C:membrane"/>
    <property type="evidence" value="ECO:0007669"/>
    <property type="project" value="UniProtKB-SubCell"/>
</dbReference>
<evidence type="ECO:0000256" key="13">
    <source>
        <dbReference type="SAM" id="MobiDB-lite"/>
    </source>
</evidence>
<feature type="non-terminal residue" evidence="15">
    <location>
        <position position="164"/>
    </location>
</feature>
<evidence type="ECO:0000313" key="15">
    <source>
        <dbReference type="EMBL" id="NXV76997.1"/>
    </source>
</evidence>
<evidence type="ECO:0000256" key="3">
    <source>
        <dbReference type="ARBA" id="ARBA00022588"/>
    </source>
</evidence>
<dbReference type="InterPro" id="IPR035976">
    <property type="entry name" value="Sushi/SCR/CCP_sf"/>
</dbReference>